<feature type="region of interest" description="Disordered" evidence="1">
    <location>
        <begin position="89"/>
        <end position="116"/>
    </location>
</feature>
<sequence length="514" mass="55889">MEEKKTRQEGSVTGTVKKPATAQSVIKKREEKPRVSKLAVATLKTSAAPKPAVGIREGSDKKPRVSKLAVATLKTSAAPKPAVRIAEVDRQSMKAAVTKPKTSTGLKPGSDKKPRVSKLAVATLKTSAAPKPAVRITEVNRRSVEDAVVEPKTSTGLKPGGDKKPRVSKLAVATLKTSAAPKPAVRITEVDRRSIKADSKASNVSKKPVGKPAPSKPLFGTLKNGTTPAHVNTSAGNPSPASRSVLGSLSVEAFLQRFSEDKRKPKSNTLASARQLLRRFAEDEHDAEWNDIELPEAPFEPVGEETGKQDLRYPIHAGQLLDRFREDEDEPICHNLIVHGPSLKLLVESMTHGPLESVDWAGKLPRRFAEDEDEPARQDLVLHKHLLEPIAMDRSKSDPRHTMSASQLLDRFREDENEPVSKGLDCGALPLEPITEETESELEYLSSMPAHCSQPLRRSRSSLPRRTSSLPSLGDSFICGGTPPPTQPPLICPPEAPDEKRVRFDDSVARHAHA</sequence>
<feature type="compositionally biased region" description="Pro residues" evidence="1">
    <location>
        <begin position="482"/>
        <end position="495"/>
    </location>
</feature>
<evidence type="ECO:0000256" key="1">
    <source>
        <dbReference type="SAM" id="MobiDB-lite"/>
    </source>
</evidence>
<dbReference type="AlphaFoldDB" id="A0A6A5VWV7"/>
<keyword evidence="3" id="KW-1185">Reference proteome</keyword>
<protein>
    <submittedName>
        <fullName evidence="2">Uncharacterized protein</fullName>
    </submittedName>
</protein>
<feature type="region of interest" description="Disordered" evidence="1">
    <location>
        <begin position="46"/>
        <end position="65"/>
    </location>
</feature>
<evidence type="ECO:0000313" key="3">
    <source>
        <dbReference type="Proteomes" id="UP000799779"/>
    </source>
</evidence>
<proteinExistence type="predicted"/>
<evidence type="ECO:0000313" key="2">
    <source>
        <dbReference type="EMBL" id="KAF1993454.1"/>
    </source>
</evidence>
<feature type="compositionally biased region" description="Basic and acidic residues" evidence="1">
    <location>
        <begin position="188"/>
        <end position="199"/>
    </location>
</feature>
<accession>A0A6A5VWV7</accession>
<feature type="compositionally biased region" description="Low complexity" evidence="1">
    <location>
        <begin position="461"/>
        <end position="481"/>
    </location>
</feature>
<name>A0A6A5VWV7_9PLEO</name>
<gene>
    <name evidence="2" type="ORF">P154DRAFT_71159</name>
</gene>
<feature type="region of interest" description="Disordered" evidence="1">
    <location>
        <begin position="1"/>
        <end position="34"/>
    </location>
</feature>
<feature type="region of interest" description="Disordered" evidence="1">
    <location>
        <begin position="445"/>
        <end position="499"/>
    </location>
</feature>
<feature type="region of interest" description="Disordered" evidence="1">
    <location>
        <begin position="176"/>
        <end position="244"/>
    </location>
</feature>
<reference evidence="2" key="1">
    <citation type="journal article" date="2020" name="Stud. Mycol.">
        <title>101 Dothideomycetes genomes: a test case for predicting lifestyles and emergence of pathogens.</title>
        <authorList>
            <person name="Haridas S."/>
            <person name="Albert R."/>
            <person name="Binder M."/>
            <person name="Bloem J."/>
            <person name="Labutti K."/>
            <person name="Salamov A."/>
            <person name="Andreopoulos B."/>
            <person name="Baker S."/>
            <person name="Barry K."/>
            <person name="Bills G."/>
            <person name="Bluhm B."/>
            <person name="Cannon C."/>
            <person name="Castanera R."/>
            <person name="Culley D."/>
            <person name="Daum C."/>
            <person name="Ezra D."/>
            <person name="Gonzalez J."/>
            <person name="Henrissat B."/>
            <person name="Kuo A."/>
            <person name="Liang C."/>
            <person name="Lipzen A."/>
            <person name="Lutzoni F."/>
            <person name="Magnuson J."/>
            <person name="Mondo S."/>
            <person name="Nolan M."/>
            <person name="Ohm R."/>
            <person name="Pangilinan J."/>
            <person name="Park H.-J."/>
            <person name="Ramirez L."/>
            <person name="Alfaro M."/>
            <person name="Sun H."/>
            <person name="Tritt A."/>
            <person name="Yoshinaga Y."/>
            <person name="Zwiers L.-H."/>
            <person name="Turgeon B."/>
            <person name="Goodwin S."/>
            <person name="Spatafora J."/>
            <person name="Crous P."/>
            <person name="Grigoriev I."/>
        </authorList>
    </citation>
    <scope>NUCLEOTIDE SEQUENCE</scope>
    <source>
        <strain evidence="2">CBS 123094</strain>
    </source>
</reference>
<feature type="compositionally biased region" description="Polar residues" evidence="1">
    <location>
        <begin position="223"/>
        <end position="244"/>
    </location>
</feature>
<feature type="region of interest" description="Disordered" evidence="1">
    <location>
        <begin position="147"/>
        <end position="166"/>
    </location>
</feature>
<dbReference type="Proteomes" id="UP000799779">
    <property type="component" value="Unassembled WGS sequence"/>
</dbReference>
<dbReference type="EMBL" id="ML977703">
    <property type="protein sequence ID" value="KAF1993454.1"/>
    <property type="molecule type" value="Genomic_DNA"/>
</dbReference>
<organism evidence="2 3">
    <name type="scientific">Amniculicola lignicola CBS 123094</name>
    <dbReference type="NCBI Taxonomy" id="1392246"/>
    <lineage>
        <taxon>Eukaryota</taxon>
        <taxon>Fungi</taxon>
        <taxon>Dikarya</taxon>
        <taxon>Ascomycota</taxon>
        <taxon>Pezizomycotina</taxon>
        <taxon>Dothideomycetes</taxon>
        <taxon>Pleosporomycetidae</taxon>
        <taxon>Pleosporales</taxon>
        <taxon>Amniculicolaceae</taxon>
        <taxon>Amniculicola</taxon>
    </lineage>
</organism>